<proteinExistence type="predicted"/>
<dbReference type="Proteomes" id="UP000028411">
    <property type="component" value="Unassembled WGS sequence"/>
</dbReference>
<reference evidence="2 3" key="1">
    <citation type="submission" date="2014-02" db="EMBL/GenBank/DDBJ databases">
        <title>Whole genome sequence of Sphingobium chlorophenolicum NBRC 16172.</title>
        <authorList>
            <person name="Gan H.M."/>
            <person name="Gan H.Y."/>
            <person name="Chew T.H."/>
            <person name="Savka M.A."/>
        </authorList>
    </citation>
    <scope>NUCLEOTIDE SEQUENCE [LARGE SCALE GENOMIC DNA]</scope>
    <source>
        <strain evidence="2 3">NBRC 16172</strain>
    </source>
</reference>
<dbReference type="eggNOG" id="COG5534">
    <property type="taxonomic scope" value="Bacteria"/>
</dbReference>
<dbReference type="PATRIC" id="fig|46429.4.peg.4020"/>
<evidence type="ECO:0000313" key="2">
    <source>
        <dbReference type="EMBL" id="KEQ51697.1"/>
    </source>
</evidence>
<accession>A0A081R924</accession>
<dbReference type="Pfam" id="PF10134">
    <property type="entry name" value="RPA"/>
    <property type="match status" value="1"/>
</dbReference>
<evidence type="ECO:0000256" key="1">
    <source>
        <dbReference type="SAM" id="Coils"/>
    </source>
</evidence>
<feature type="coiled-coil region" evidence="1">
    <location>
        <begin position="276"/>
        <end position="306"/>
    </location>
</feature>
<comment type="caution">
    <text evidence="2">The sequence shown here is derived from an EMBL/GenBank/DDBJ whole genome shotgun (WGS) entry which is preliminary data.</text>
</comment>
<protein>
    <submittedName>
        <fullName evidence="2">Replication initiator protein a</fullName>
    </submittedName>
</protein>
<name>A0A081R924_SPHCR</name>
<organism evidence="2 3">
    <name type="scientific">Sphingobium chlorophenolicum</name>
    <dbReference type="NCBI Taxonomy" id="46429"/>
    <lineage>
        <taxon>Bacteria</taxon>
        <taxon>Pseudomonadati</taxon>
        <taxon>Pseudomonadota</taxon>
        <taxon>Alphaproteobacteria</taxon>
        <taxon>Sphingomonadales</taxon>
        <taxon>Sphingomonadaceae</taxon>
        <taxon>Sphingobium</taxon>
    </lineage>
</organism>
<dbReference type="RefSeq" id="WP_037456293.1">
    <property type="nucleotide sequence ID" value="NZ_JFHR01000067.1"/>
</dbReference>
<dbReference type="EMBL" id="JFHR01000067">
    <property type="protein sequence ID" value="KEQ51697.1"/>
    <property type="molecule type" value="Genomic_DNA"/>
</dbReference>
<sequence length="319" mass="36573">MSKRRDPNPTFDLFIPLMNDLPLKDQREVMERPFFSLQKRKRLKPIEYRSPDGEAWVKVEAMPAYGMATIWDADILIWAASVLNRMKEQGVNDLPRTLTTTTYDLLRAIRRGTGGRDYTELQAALSRLETTSIRTSLRAPKRRTEAQFGWLDGWSLEVDPATEQPRGMTITLSNWVYEGIVSERSLLTMHADYFLLTGGLERAVYRIARKHAGSQRGGWTCRVELLREKAGSDAQPKEFNRMLRKIIEADQLPEYTMTMTKTAEGAPAVLFELRGAAEAAELHARLEAERERHERYEADRRRAGEVDDLMDRLARGGAR</sequence>
<dbReference type="AlphaFoldDB" id="A0A081R924"/>
<dbReference type="InterPro" id="IPR018777">
    <property type="entry name" value="Replication_initiator_prot_A"/>
</dbReference>
<keyword evidence="1" id="KW-0175">Coiled coil</keyword>
<dbReference type="OrthoDB" id="581589at2"/>
<evidence type="ECO:0000313" key="3">
    <source>
        <dbReference type="Proteomes" id="UP000028411"/>
    </source>
</evidence>
<gene>
    <name evidence="2" type="ORF">BV95_04031</name>
</gene>